<dbReference type="SMART" id="SM00878">
    <property type="entry name" value="Biotin_carb_C"/>
    <property type="match status" value="1"/>
</dbReference>
<feature type="region of interest" description="Disordered" evidence="5">
    <location>
        <begin position="1"/>
        <end position="27"/>
    </location>
</feature>
<dbReference type="Proteomes" id="UP001201980">
    <property type="component" value="Unassembled WGS sequence"/>
</dbReference>
<dbReference type="InterPro" id="IPR050856">
    <property type="entry name" value="Biotin_carboxylase_complex"/>
</dbReference>
<keyword evidence="1" id="KW-0436">Ligase</keyword>
<reference evidence="7" key="1">
    <citation type="submission" date="2022-07" db="EMBL/GenBank/DDBJ databases">
        <title>Draft genome sequence of Zalerion maritima ATCC 34329, a (micro)plastics degrading marine fungus.</title>
        <authorList>
            <person name="Paco A."/>
            <person name="Goncalves M.F.M."/>
            <person name="Rocha-Santos T.A.P."/>
            <person name="Alves A."/>
        </authorList>
    </citation>
    <scope>NUCLEOTIDE SEQUENCE</scope>
    <source>
        <strain evidence="7">ATCC 34329</strain>
    </source>
</reference>
<name>A0AAD5WRL3_9PEZI</name>
<accession>A0AAD5WRL3</accession>
<proteinExistence type="predicted"/>
<organism evidence="7 8">
    <name type="scientific">Zalerion maritima</name>
    <dbReference type="NCBI Taxonomy" id="339359"/>
    <lineage>
        <taxon>Eukaryota</taxon>
        <taxon>Fungi</taxon>
        <taxon>Dikarya</taxon>
        <taxon>Ascomycota</taxon>
        <taxon>Pezizomycotina</taxon>
        <taxon>Sordariomycetes</taxon>
        <taxon>Lulworthiomycetidae</taxon>
        <taxon>Lulworthiales</taxon>
        <taxon>Lulworthiaceae</taxon>
        <taxon>Zalerion</taxon>
    </lineage>
</organism>
<protein>
    <submittedName>
        <fullName evidence="7">Urea carboxylase</fullName>
    </submittedName>
</protein>
<dbReference type="PANTHER" id="PTHR18866:SF128">
    <property type="entry name" value="UREA AMIDOLYASE"/>
    <property type="match status" value="1"/>
</dbReference>
<evidence type="ECO:0000256" key="2">
    <source>
        <dbReference type="ARBA" id="ARBA00022741"/>
    </source>
</evidence>
<evidence type="ECO:0000313" key="7">
    <source>
        <dbReference type="EMBL" id="KAJ2901901.1"/>
    </source>
</evidence>
<feature type="domain" description="Biotin carboxylation" evidence="6">
    <location>
        <begin position="1"/>
        <end position="146"/>
    </location>
</feature>
<evidence type="ECO:0000256" key="3">
    <source>
        <dbReference type="ARBA" id="ARBA00022840"/>
    </source>
</evidence>
<keyword evidence="4" id="KW-0092">Biotin</keyword>
<dbReference type="Gene3D" id="3.30.470.20">
    <property type="entry name" value="ATP-grasp fold, B domain"/>
    <property type="match status" value="1"/>
</dbReference>
<dbReference type="GO" id="GO:0005524">
    <property type="term" value="F:ATP binding"/>
    <property type="evidence" value="ECO:0007669"/>
    <property type="project" value="UniProtKB-KW"/>
</dbReference>
<dbReference type="SUPFAM" id="SSF51246">
    <property type="entry name" value="Rudiment single hybrid motif"/>
    <property type="match status" value="1"/>
</dbReference>
<comment type="caution">
    <text evidence="7">The sequence shown here is derived from an EMBL/GenBank/DDBJ whole genome shotgun (WGS) entry which is preliminary data.</text>
</comment>
<dbReference type="InterPro" id="IPR005482">
    <property type="entry name" value="Biotin_COase_C"/>
</dbReference>
<dbReference type="PROSITE" id="PS50979">
    <property type="entry name" value="BC"/>
    <property type="match status" value="1"/>
</dbReference>
<evidence type="ECO:0000256" key="4">
    <source>
        <dbReference type="ARBA" id="ARBA00023267"/>
    </source>
</evidence>
<dbReference type="PANTHER" id="PTHR18866">
    <property type="entry name" value="CARBOXYLASE:PYRUVATE/ACETYL-COA/PROPIONYL-COA CARBOXYLASE"/>
    <property type="match status" value="1"/>
</dbReference>
<gene>
    <name evidence="7" type="ORF">MKZ38_001293</name>
</gene>
<sequence length="263" mass="28489">MAPRPSTLAKGSAVSNAGTRSLHKPNPNDAAIEVRTYAEDPYHSFAPSPGVFQEVRWPQEDSVRMDIPAQSGQDVSLHYEIWRIPSLLLSKVMVHEPTTEQVICTLPQGIALRCLATNLDFARAVVHLLCLCESRHSAKIPPYQLSYQACGVYVINPGAYSTIQGFPGRPAIGYGIPKSCPVDHGKAAEAITAEKHPALNLALAAVESTDVVVVARIRLLLDGSQKLQGQSNLILPFMASYGVELSRLPAQVVFNKGNTRLSI</sequence>
<dbReference type="Pfam" id="PF02785">
    <property type="entry name" value="Biotin_carb_C"/>
    <property type="match status" value="1"/>
</dbReference>
<dbReference type="InterPro" id="IPR011764">
    <property type="entry name" value="Biotin_carboxylation_dom"/>
</dbReference>
<evidence type="ECO:0000256" key="1">
    <source>
        <dbReference type="ARBA" id="ARBA00022598"/>
    </source>
</evidence>
<evidence type="ECO:0000313" key="8">
    <source>
        <dbReference type="Proteomes" id="UP001201980"/>
    </source>
</evidence>
<dbReference type="GO" id="GO:0016874">
    <property type="term" value="F:ligase activity"/>
    <property type="evidence" value="ECO:0007669"/>
    <property type="project" value="UniProtKB-KW"/>
</dbReference>
<keyword evidence="8" id="KW-1185">Reference proteome</keyword>
<keyword evidence="3" id="KW-0067">ATP-binding</keyword>
<dbReference type="EMBL" id="JAKWBI020000133">
    <property type="protein sequence ID" value="KAJ2901901.1"/>
    <property type="molecule type" value="Genomic_DNA"/>
</dbReference>
<evidence type="ECO:0000259" key="6">
    <source>
        <dbReference type="PROSITE" id="PS50979"/>
    </source>
</evidence>
<dbReference type="InterPro" id="IPR011054">
    <property type="entry name" value="Rudment_hybrid_motif"/>
</dbReference>
<dbReference type="AlphaFoldDB" id="A0AAD5WRL3"/>
<evidence type="ECO:0000256" key="5">
    <source>
        <dbReference type="SAM" id="MobiDB-lite"/>
    </source>
</evidence>
<keyword evidence="2" id="KW-0547">Nucleotide-binding</keyword>